<organism evidence="1 2">
    <name type="scientific">Streptacidiphilus alkalitolerans</name>
    <dbReference type="NCBI Taxonomy" id="3342712"/>
    <lineage>
        <taxon>Bacteria</taxon>
        <taxon>Bacillati</taxon>
        <taxon>Actinomycetota</taxon>
        <taxon>Actinomycetes</taxon>
        <taxon>Kitasatosporales</taxon>
        <taxon>Streptomycetaceae</taxon>
        <taxon>Streptacidiphilus</taxon>
    </lineage>
</organism>
<evidence type="ECO:0000313" key="1">
    <source>
        <dbReference type="EMBL" id="MFC1409204.1"/>
    </source>
</evidence>
<dbReference type="Proteomes" id="UP001592582">
    <property type="component" value="Unassembled WGS sequence"/>
</dbReference>
<protein>
    <submittedName>
        <fullName evidence="1">Uncharacterized protein</fullName>
    </submittedName>
</protein>
<dbReference type="RefSeq" id="WP_380504483.1">
    <property type="nucleotide sequence ID" value="NZ_JBHEZX010000003.1"/>
</dbReference>
<keyword evidence="2" id="KW-1185">Reference proteome</keyword>
<name>A0ABV6V654_9ACTN</name>
<sequence length="63" mass="6539">MLLTIPLVFAFGLALAFLLRAKTLGFGSAFIAAMFGFYLSATGAAKPINTLMVAAAAALLHLH</sequence>
<reference evidence="1 2" key="1">
    <citation type="submission" date="2024-09" db="EMBL/GenBank/DDBJ databases">
        <authorList>
            <person name="Lee S.D."/>
        </authorList>
    </citation>
    <scope>NUCLEOTIDE SEQUENCE [LARGE SCALE GENOMIC DNA]</scope>
    <source>
        <strain evidence="1 2">N1-1</strain>
    </source>
</reference>
<proteinExistence type="predicted"/>
<accession>A0ABV6V654</accession>
<dbReference type="EMBL" id="JBHEZX010000003">
    <property type="protein sequence ID" value="MFC1409204.1"/>
    <property type="molecule type" value="Genomic_DNA"/>
</dbReference>
<evidence type="ECO:0000313" key="2">
    <source>
        <dbReference type="Proteomes" id="UP001592582"/>
    </source>
</evidence>
<comment type="caution">
    <text evidence="1">The sequence shown here is derived from an EMBL/GenBank/DDBJ whole genome shotgun (WGS) entry which is preliminary data.</text>
</comment>
<gene>
    <name evidence="1" type="ORF">ACEZDG_07905</name>
</gene>